<feature type="signal peptide" evidence="1">
    <location>
        <begin position="1"/>
        <end position="18"/>
    </location>
</feature>
<comment type="caution">
    <text evidence="2">The sequence shown here is derived from an EMBL/GenBank/DDBJ whole genome shotgun (WGS) entry which is preliminary data.</text>
</comment>
<dbReference type="EMBL" id="JBFOLK010000001">
    <property type="protein sequence ID" value="KAL2542659.1"/>
    <property type="molecule type" value="Genomic_DNA"/>
</dbReference>
<gene>
    <name evidence="2" type="ORF">Adt_03637</name>
</gene>
<organism evidence="2 3">
    <name type="scientific">Abeliophyllum distichum</name>
    <dbReference type="NCBI Taxonomy" id="126358"/>
    <lineage>
        <taxon>Eukaryota</taxon>
        <taxon>Viridiplantae</taxon>
        <taxon>Streptophyta</taxon>
        <taxon>Embryophyta</taxon>
        <taxon>Tracheophyta</taxon>
        <taxon>Spermatophyta</taxon>
        <taxon>Magnoliopsida</taxon>
        <taxon>eudicotyledons</taxon>
        <taxon>Gunneridae</taxon>
        <taxon>Pentapetalae</taxon>
        <taxon>asterids</taxon>
        <taxon>lamiids</taxon>
        <taxon>Lamiales</taxon>
        <taxon>Oleaceae</taxon>
        <taxon>Forsythieae</taxon>
        <taxon>Abeliophyllum</taxon>
    </lineage>
</organism>
<evidence type="ECO:0000313" key="3">
    <source>
        <dbReference type="Proteomes" id="UP001604336"/>
    </source>
</evidence>
<keyword evidence="1" id="KW-0732">Signal</keyword>
<evidence type="ECO:0000256" key="1">
    <source>
        <dbReference type="SAM" id="SignalP"/>
    </source>
</evidence>
<feature type="chain" id="PRO_5044821362" evidence="1">
    <location>
        <begin position="19"/>
        <end position="141"/>
    </location>
</feature>
<keyword evidence="3" id="KW-1185">Reference proteome</keyword>
<proteinExistence type="predicted"/>
<name>A0ABD1VZ48_9LAMI</name>
<dbReference type="Proteomes" id="UP001604336">
    <property type="component" value="Unassembled WGS sequence"/>
</dbReference>
<evidence type="ECO:0000313" key="2">
    <source>
        <dbReference type="EMBL" id="KAL2542659.1"/>
    </source>
</evidence>
<reference evidence="3" key="1">
    <citation type="submission" date="2024-07" db="EMBL/GenBank/DDBJ databases">
        <title>Two chromosome-level genome assemblies of Korean endemic species Abeliophyllum distichum and Forsythia ovata (Oleaceae).</title>
        <authorList>
            <person name="Jang H."/>
        </authorList>
    </citation>
    <scope>NUCLEOTIDE SEQUENCE [LARGE SCALE GENOMIC DNA]</scope>
</reference>
<sequence length="141" mass="15335">MLILNLFVSHIIDLSTHCTTINDASARFLYHLIHGRKIDLESYIYTLISTLGFQTGKRHTTIFPSLISGSCEEAGVQISAAELAIKCKGPINRCTSCGGSTSHREAVSRRACSSTPASRASACCTSYRHSFHATTNSRRLG</sequence>
<accession>A0ABD1VZ48</accession>
<dbReference type="AlphaFoldDB" id="A0ABD1VZ48"/>
<protein>
    <submittedName>
        <fullName evidence="2">Uncharacterized protein</fullName>
    </submittedName>
</protein>